<feature type="non-terminal residue" evidence="2">
    <location>
        <position position="1901"/>
    </location>
</feature>
<feature type="region of interest" description="Disordered" evidence="1">
    <location>
        <begin position="676"/>
        <end position="709"/>
    </location>
</feature>
<feature type="region of interest" description="Disordered" evidence="1">
    <location>
        <begin position="1765"/>
        <end position="1792"/>
    </location>
</feature>
<protein>
    <submittedName>
        <fullName evidence="2">Uncharacterized protein</fullName>
    </submittedName>
</protein>
<gene>
    <name evidence="2" type="ORF">ADUPG1_010379</name>
</gene>
<feature type="compositionally biased region" description="Basic and acidic residues" evidence="1">
    <location>
        <begin position="518"/>
        <end position="556"/>
    </location>
</feature>
<feature type="compositionally biased region" description="Polar residues" evidence="1">
    <location>
        <begin position="1721"/>
        <end position="1732"/>
    </location>
</feature>
<dbReference type="Proteomes" id="UP001057375">
    <property type="component" value="Unassembled WGS sequence"/>
</dbReference>
<feature type="region of interest" description="Disordered" evidence="1">
    <location>
        <begin position="374"/>
        <end position="401"/>
    </location>
</feature>
<feature type="region of interest" description="Disordered" evidence="1">
    <location>
        <begin position="722"/>
        <end position="804"/>
    </location>
</feature>
<evidence type="ECO:0000313" key="3">
    <source>
        <dbReference type="Proteomes" id="UP001057375"/>
    </source>
</evidence>
<organism evidence="2 3">
    <name type="scientific">Aduncisulcus paluster</name>
    <dbReference type="NCBI Taxonomy" id="2918883"/>
    <lineage>
        <taxon>Eukaryota</taxon>
        <taxon>Metamonada</taxon>
        <taxon>Carpediemonas-like organisms</taxon>
        <taxon>Aduncisulcus</taxon>
    </lineage>
</organism>
<dbReference type="EMBL" id="BQXS01011554">
    <property type="protein sequence ID" value="GKT13965.1"/>
    <property type="molecule type" value="Genomic_DNA"/>
</dbReference>
<reference evidence="2" key="1">
    <citation type="submission" date="2022-03" db="EMBL/GenBank/DDBJ databases">
        <title>Draft genome sequence of Aduncisulcus paluster, a free-living microaerophilic Fornicata.</title>
        <authorList>
            <person name="Yuyama I."/>
            <person name="Kume K."/>
            <person name="Tamura T."/>
            <person name="Inagaki Y."/>
            <person name="Hashimoto T."/>
        </authorList>
    </citation>
    <scope>NUCLEOTIDE SEQUENCE</scope>
    <source>
        <strain evidence="2">NY0171</strain>
    </source>
</reference>
<evidence type="ECO:0000256" key="1">
    <source>
        <dbReference type="SAM" id="MobiDB-lite"/>
    </source>
</evidence>
<proteinExistence type="predicted"/>
<accession>A0ABQ5JR43</accession>
<feature type="region of interest" description="Disordered" evidence="1">
    <location>
        <begin position="1708"/>
        <end position="1740"/>
    </location>
</feature>
<name>A0ABQ5JR43_9EUKA</name>
<keyword evidence="3" id="KW-1185">Reference proteome</keyword>
<comment type="caution">
    <text evidence="2">The sequence shown here is derived from an EMBL/GenBank/DDBJ whole genome shotgun (WGS) entry which is preliminary data.</text>
</comment>
<feature type="compositionally biased region" description="Low complexity" evidence="1">
    <location>
        <begin position="1765"/>
        <end position="1777"/>
    </location>
</feature>
<feature type="region of interest" description="Disordered" evidence="1">
    <location>
        <begin position="513"/>
        <end position="556"/>
    </location>
</feature>
<feature type="compositionally biased region" description="Basic residues" evidence="1">
    <location>
        <begin position="749"/>
        <end position="759"/>
    </location>
</feature>
<evidence type="ECO:0000313" key="2">
    <source>
        <dbReference type="EMBL" id="GKT13965.1"/>
    </source>
</evidence>
<feature type="compositionally biased region" description="Polar residues" evidence="1">
    <location>
        <begin position="760"/>
        <end position="769"/>
    </location>
</feature>
<feature type="compositionally biased region" description="Low complexity" evidence="1">
    <location>
        <begin position="781"/>
        <end position="790"/>
    </location>
</feature>
<feature type="compositionally biased region" description="Low complexity" evidence="1">
    <location>
        <begin position="688"/>
        <end position="709"/>
    </location>
</feature>
<sequence length="1901" mass="211546">MRELDHFLQINPIHTLNILTTPLEYAHLFHFRPYENSEAFLRKRVKKGNIILSTINSKFLPLSDIVSSLSKIKPTTHLSIIVSTLRCFHAIVNSTRDTDFLHVPAFRWSTVHTYFKPSDLAQCLTECYVSYVQHIPRWQLFAMAINAVCDHISTRQRSEKIREERHKIQSFVQDYLLFIPHHAYLQPGAFVPNAGVFSCMIIVALLIIGKNPSECTSIVNAGTALAAKQASWDGKQVCHRIDRARRDLMDEVRQSPLILSCLRDSNRKKVAEALIKLLDKVIIHGNFDEHDSLEAACLISWLSHGCEPKDHMHAFMNILEHCNSGSYDSSTMLTVLLKTAATTSSPYIIRRCLTVALVPSVVANVLSENKQSGIHMKKTSSIQRRDDDDPSSTPAQTGGFPGSSVSFISNPVSNGTQFQSFPFHPPQLGLPATFSSSHSSSSLLLLNLIALSAYQGVLLLEPSDNHFLIRTLGSLFSTCGHSSAVYVLRHVLVTLLGVRERKREYDKIAKKRSQLQSEWEKKEKEANERKIREQMAKRKRENDRRRISEEQQRQMQDGERLFIPTQQYVTPFSPNPSILPGIATIDGSIPYGAIPPSVAQSPFSIAMGMQLNQSLSYPLLQPVSEPVVIGGQYQTSGVSESTSPIPSTSIGITSSHIVNLHGMSVPMTQVADIGGFTVHDSLPPPPQRSTQSSISSSGRSTQSSISSSGVGQIPLVQYQLSSTPQTQSQAYPMRSPPPQMDMSSQSRPNPKRSGIHSHSHPQGQPASSHPHQRQAHTAHLPPRSSSQQHPVSHHHSPSTHVPMPTLPELPAELFLDMYLRIMFQAPTSIDNPLRTMLQAYVLQPLSLALSDLYSKWITWEDRPPDMNGEHSAVLQTTSNICPVCNDLPVPDVGSCKCGKCSVCPSCGYQFVRCVSGIAQPYGLNFYKGEIEERSVEAKEREELIEKIKRVKEGGKQSVSDDAIPTTFTVPQSMHSHKESMNMLEGCYDEESMTASHQTPAKQRLYSSNGSFGRDSGVETHGYYSQHDREKERMGGVSGTGDELCMPPGPSSQPLVSMFSLGYLPFSSPRLCLLNTIHHCIFLTACLCDGAIDVNHILGVTLSTITRTRSVAAMRLIRRCMDVRCAEGLLRALRSVCAARRGVISMFFGSSKSSSLIPERPDQTNSDRSALGICGLIGDGSVHIGSDVIQEYNTHVDPLLHFLSFTCLVLSNKCHDVREERTKKLGRFALANTPTDFHYPHLSEMIVQEIAHYVKCNKCHDVREERTKKLGRFALANTPTDFHYPHLSEMIVQEIAHYVKWFHLFTNGKHLLEEYESIKRFLGLSGQAVAAIPVLIRSTAALSLDAVLGLLCFSHFVPKSHVCRDFECARLSFSSFGHLAAKWGGGINSDVDTYVTSQFMPLFVSVMKVLDREREKEVLKALSQDQCGAGSLGKKSTITQDLGSHKDEEIESPGITPENRATSLLNRGFSITVQSHKVLSIQSFSSRPPISSSPPSSFLRGLHFSLSSYCSWHVQNNTIQIIPIHLLSMLKEEILPRLMVHMYELVCECICGSNPSLPADVRVLSRAISGVYELLLSRDLVKASDLIEFIFKMLLIIGKHIRFMISAAARMPLYVCSESLFDTLFTPLPLTRGGQRQVRTVSVWKEVFKLNPYDQETLAILLLDTLPPSVLLCPSVVTHFILPLCERRKKRDKQFASERVRKQDLKDAIKEETVGKRRTSHHLSFSGHTSQPSKEFDGNSVGKDGKILRFGSTDTSSIMGSLAHSCVSSGSTRSVGSTYEKNERPEDPQQTVPVSSLSLPLHHAHTHTQLLSSATTPLFPPFRILINCLEELLCSHHFAHSRDLSALSTIFSYYAHTQLMEQVLTPHISADPKKRLHSSVHNSIRRAFAALQTVITSLLFVR</sequence>